<feature type="transmembrane region" description="Helical" evidence="1">
    <location>
        <begin position="92"/>
        <end position="116"/>
    </location>
</feature>
<dbReference type="EMBL" id="CP002100">
    <property type="protein sequence ID" value="ADN49836.1"/>
    <property type="molecule type" value="Genomic_DNA"/>
</dbReference>
<dbReference type="Proteomes" id="UP000006681">
    <property type="component" value="Chromosome"/>
</dbReference>
<evidence type="ECO:0000313" key="3">
    <source>
        <dbReference type="Proteomes" id="UP000006681"/>
    </source>
</evidence>
<dbReference type="RefSeq" id="WP_013335561.1">
    <property type="nucleotide sequence ID" value="NC_014537.1"/>
</dbReference>
<feature type="transmembrane region" description="Helical" evidence="1">
    <location>
        <begin position="12"/>
        <end position="45"/>
    </location>
</feature>
<feature type="transmembrane region" description="Helical" evidence="1">
    <location>
        <begin position="122"/>
        <end position="141"/>
    </location>
</feature>
<dbReference type="OrthoDB" id="19186at2157"/>
<dbReference type="HOGENOM" id="CLU_759969_0_0_2"/>
<dbReference type="GeneID" id="9751353"/>
<gene>
    <name evidence="2" type="ordered locus">Vdis_0435</name>
</gene>
<proteinExistence type="predicted"/>
<keyword evidence="1" id="KW-1133">Transmembrane helix</keyword>
<reference evidence="3" key="2">
    <citation type="journal article" date="2010" name="Stand. Genomic Sci.">
        <title>Complete genome sequence of Vulcanisaeta distributa type strain (IC-017T).</title>
        <authorList>
            <person name="Mavromatis K."/>
            <person name="Sikorski J."/>
            <person name="Pabst E."/>
            <person name="Teshima H."/>
            <person name="Lapidus A."/>
            <person name="Lucas S."/>
            <person name="Nolan M."/>
            <person name="Glavina Del Rio T."/>
            <person name="Cheng J."/>
            <person name="Bruce D."/>
            <person name="Goodwin L."/>
            <person name="Pitluck S."/>
            <person name="Liolios K."/>
            <person name="Ivanova N."/>
            <person name="Mikhailova N."/>
            <person name="Pati A."/>
            <person name="Chen A."/>
            <person name="Palaniappan K."/>
            <person name="Land M."/>
            <person name="Hauser L."/>
            <person name="Chang Y."/>
            <person name="Jeffries C."/>
            <person name="Rohde M."/>
            <person name="Spring S."/>
            <person name="Goker M."/>
            <person name="Wirth R."/>
            <person name="Woyke T."/>
            <person name="Bristow J."/>
            <person name="Eisen J."/>
            <person name="Markowitz V."/>
            <person name="Hugenholtz P."/>
            <person name="Klenk H."/>
            <person name="Kyrpides N."/>
        </authorList>
    </citation>
    <scope>NUCLEOTIDE SEQUENCE [LARGE SCALE GENOMIC DNA]</scope>
    <source>
        <strain evidence="3">DSM 14429 / JCM 11212 / NBRC 100878 / IC-017</strain>
    </source>
</reference>
<dbReference type="eggNOG" id="arCOG02742">
    <property type="taxonomic scope" value="Archaea"/>
</dbReference>
<keyword evidence="3" id="KW-1185">Reference proteome</keyword>
<dbReference type="KEGG" id="vdi:Vdis_0435"/>
<organism evidence="2 3">
    <name type="scientific">Vulcanisaeta distributa (strain DSM 14429 / JCM 11212 / NBRC 100878 / IC-017)</name>
    <dbReference type="NCBI Taxonomy" id="572478"/>
    <lineage>
        <taxon>Archaea</taxon>
        <taxon>Thermoproteota</taxon>
        <taxon>Thermoprotei</taxon>
        <taxon>Thermoproteales</taxon>
        <taxon>Thermoproteaceae</taxon>
        <taxon>Vulcanisaeta</taxon>
    </lineage>
</organism>
<evidence type="ECO:0000313" key="2">
    <source>
        <dbReference type="EMBL" id="ADN49836.1"/>
    </source>
</evidence>
<sequence length="427" mass="47654">MMRRLTSQWVQVLTTSMLIAAAALSLGNVALFAVYMVIVIIAWLYWNNYPLPLSLGVTALLSLATPPIDIMLTSISILLIDNALKMGNERPWWFYAAPLAASTSLAVILRQFYIAASFTIPLLYILLISFINAIRFHTVIIELRPSRNLRINAGSELSYSLAVTTKPPLRAVVEVKAPGNLRVSPARLYLNGEAYINVSARYSLGGVKRPRLIITFTDMRGLVRVRRVVRHPRITVIPRARTAIQFARELLAQSALGAEDIREVREYTPGDPIRRLHWKKSAKLNRLIIKLLQGPGLTGPIILLSYATNPTLVDRVGEALVYLTAELLTRIPRIEVISVNRDGEATNYVLSRDNYFEIIERALGEIENLNVRLVGGGDYADVLSTIKYSIPLRIRGMVREGVIVIGQGLFVEPICNAFKERIVCISV</sequence>
<keyword evidence="1" id="KW-0472">Membrane</keyword>
<protein>
    <submittedName>
        <fullName evidence="2">Uncharacterized protein</fullName>
    </submittedName>
</protein>
<keyword evidence="1" id="KW-0812">Transmembrane</keyword>
<dbReference type="STRING" id="572478.Vdis_0435"/>
<name>E1QU39_VULDI</name>
<feature type="transmembrane region" description="Helical" evidence="1">
    <location>
        <begin position="57"/>
        <end position="80"/>
    </location>
</feature>
<reference evidence="2 3" key="1">
    <citation type="journal article" date="2010" name="Stand. Genomic Sci.">
        <title>Complete genome sequence of Vulcanisaeta distributa type strain (IC-017).</title>
        <authorList>
            <person name="Mavromatis K."/>
            <person name="Sikorski J."/>
            <person name="Pabst E."/>
            <person name="Teshima H."/>
            <person name="Lapidus A."/>
            <person name="Lucas S."/>
            <person name="Nolan M."/>
            <person name="Glavina Del Rio T."/>
            <person name="Cheng J.F."/>
            <person name="Bruce D."/>
            <person name="Goodwin L."/>
            <person name="Pitluck S."/>
            <person name="Liolios K."/>
            <person name="Ivanova N."/>
            <person name="Mikhailova N."/>
            <person name="Pati A."/>
            <person name="Chen A."/>
            <person name="Palaniappan K."/>
            <person name="Land M."/>
            <person name="Hauser L."/>
            <person name="Chang Y.J."/>
            <person name="Jeffries C.D."/>
            <person name="Rohde M."/>
            <person name="Spring S."/>
            <person name="Goker M."/>
            <person name="Wirth R."/>
            <person name="Woyke T."/>
            <person name="Bristow J."/>
            <person name="Eisen J.A."/>
            <person name="Markowitz V."/>
            <person name="Hugenholtz P."/>
            <person name="Klenk H.P."/>
            <person name="Kyrpides N.C."/>
        </authorList>
    </citation>
    <scope>NUCLEOTIDE SEQUENCE [LARGE SCALE GENOMIC DNA]</scope>
    <source>
        <strain evidence="3">DSM 14429 / JCM 11212 / NBRC 100878 / IC-017</strain>
    </source>
</reference>
<accession>E1QU39</accession>
<evidence type="ECO:0000256" key="1">
    <source>
        <dbReference type="SAM" id="Phobius"/>
    </source>
</evidence>
<dbReference type="AlphaFoldDB" id="E1QU39"/>